<feature type="compositionally biased region" description="Basic and acidic residues" evidence="1">
    <location>
        <begin position="1"/>
        <end position="10"/>
    </location>
</feature>
<evidence type="ECO:0000313" key="2">
    <source>
        <dbReference type="EMBL" id="OIT27715.1"/>
    </source>
</evidence>
<feature type="compositionally biased region" description="Polar residues" evidence="1">
    <location>
        <begin position="12"/>
        <end position="21"/>
    </location>
</feature>
<accession>A0A1J6KYH9</accession>
<protein>
    <submittedName>
        <fullName evidence="2">Uncharacterized protein</fullName>
    </submittedName>
</protein>
<evidence type="ECO:0000256" key="1">
    <source>
        <dbReference type="SAM" id="MobiDB-lite"/>
    </source>
</evidence>
<sequence length="109" mass="12211">MQLKLTRDLENLSPNLSESTSQIAAEKIDQGTLSQNTVPLTTVAPKEAENSRKNKELNNKENREIVTNEQQVMKQNTGKEVTQVKPQVAMGENQQKWSNLFAGNKMAAR</sequence>
<reference evidence="2" key="1">
    <citation type="submission" date="2016-11" db="EMBL/GenBank/DDBJ databases">
        <title>The genome of Nicotiana attenuata.</title>
        <authorList>
            <person name="Xu S."/>
            <person name="Brockmoeller T."/>
            <person name="Gaquerel E."/>
            <person name="Navarro A."/>
            <person name="Kuhl H."/>
            <person name="Gase K."/>
            <person name="Ling Z."/>
            <person name="Zhou W."/>
            <person name="Kreitzer C."/>
            <person name="Stanke M."/>
            <person name="Tang H."/>
            <person name="Lyons E."/>
            <person name="Pandey P."/>
            <person name="Pandey S.P."/>
            <person name="Timmermann B."/>
            <person name="Baldwin I.T."/>
        </authorList>
    </citation>
    <scope>NUCLEOTIDE SEQUENCE [LARGE SCALE GENOMIC DNA]</scope>
    <source>
        <strain evidence="2">UT</strain>
    </source>
</reference>
<comment type="caution">
    <text evidence="2">The sequence shown here is derived from an EMBL/GenBank/DDBJ whole genome shotgun (WGS) entry which is preliminary data.</text>
</comment>
<keyword evidence="3" id="KW-1185">Reference proteome</keyword>
<organism evidence="2 3">
    <name type="scientific">Nicotiana attenuata</name>
    <name type="common">Coyote tobacco</name>
    <dbReference type="NCBI Taxonomy" id="49451"/>
    <lineage>
        <taxon>Eukaryota</taxon>
        <taxon>Viridiplantae</taxon>
        <taxon>Streptophyta</taxon>
        <taxon>Embryophyta</taxon>
        <taxon>Tracheophyta</taxon>
        <taxon>Spermatophyta</taxon>
        <taxon>Magnoliopsida</taxon>
        <taxon>eudicotyledons</taxon>
        <taxon>Gunneridae</taxon>
        <taxon>Pentapetalae</taxon>
        <taxon>asterids</taxon>
        <taxon>lamiids</taxon>
        <taxon>Solanales</taxon>
        <taxon>Solanaceae</taxon>
        <taxon>Nicotianoideae</taxon>
        <taxon>Nicotianeae</taxon>
        <taxon>Nicotiana</taxon>
    </lineage>
</organism>
<evidence type="ECO:0000313" key="3">
    <source>
        <dbReference type="Proteomes" id="UP000187609"/>
    </source>
</evidence>
<dbReference type="AlphaFoldDB" id="A0A1J6KYH9"/>
<proteinExistence type="predicted"/>
<feature type="region of interest" description="Disordered" evidence="1">
    <location>
        <begin position="1"/>
        <end position="21"/>
    </location>
</feature>
<dbReference type="EMBL" id="MJEQ01002304">
    <property type="protein sequence ID" value="OIT27715.1"/>
    <property type="molecule type" value="Genomic_DNA"/>
</dbReference>
<dbReference type="Proteomes" id="UP000187609">
    <property type="component" value="Unassembled WGS sequence"/>
</dbReference>
<name>A0A1J6KYH9_NICAT</name>
<feature type="non-terminal residue" evidence="2">
    <location>
        <position position="109"/>
    </location>
</feature>
<gene>
    <name evidence="2" type="ORF">A4A49_58455</name>
</gene>
<dbReference type="Gramene" id="OIT27715">
    <property type="protein sequence ID" value="OIT27715"/>
    <property type="gene ID" value="A4A49_58455"/>
</dbReference>